<keyword evidence="2" id="KW-1185">Reference proteome</keyword>
<accession>A0ABD3VZ16</accession>
<dbReference type="Proteomes" id="UP001634394">
    <property type="component" value="Unassembled WGS sequence"/>
</dbReference>
<organism evidence="1 2">
    <name type="scientific">Sinanodonta woodiana</name>
    <name type="common">Chinese pond mussel</name>
    <name type="synonym">Anodonta woodiana</name>
    <dbReference type="NCBI Taxonomy" id="1069815"/>
    <lineage>
        <taxon>Eukaryota</taxon>
        <taxon>Metazoa</taxon>
        <taxon>Spiralia</taxon>
        <taxon>Lophotrochozoa</taxon>
        <taxon>Mollusca</taxon>
        <taxon>Bivalvia</taxon>
        <taxon>Autobranchia</taxon>
        <taxon>Heteroconchia</taxon>
        <taxon>Palaeoheterodonta</taxon>
        <taxon>Unionida</taxon>
        <taxon>Unionoidea</taxon>
        <taxon>Unionidae</taxon>
        <taxon>Unioninae</taxon>
        <taxon>Sinanodonta</taxon>
    </lineage>
</organism>
<sequence>MSISVSKDAGKETVGTTNAPLAHIKSLAQVKPLSFSLKSLSLSRPVKYSTTLNASPGLIEKITSQSSSLSHSGVVPPAKSEYPIKRMETMPFEISILKGILGIGMKVHVTQEGFVQVTEILLSGPVGREDNMK</sequence>
<dbReference type="AlphaFoldDB" id="A0ABD3VZ16"/>
<proteinExistence type="predicted"/>
<gene>
    <name evidence="1" type="ORF">ACJMK2_043953</name>
</gene>
<dbReference type="EMBL" id="JBJQND010000009">
    <property type="protein sequence ID" value="KAL3866671.1"/>
    <property type="molecule type" value="Genomic_DNA"/>
</dbReference>
<name>A0ABD3VZ16_SINWO</name>
<comment type="caution">
    <text evidence="1">The sequence shown here is derived from an EMBL/GenBank/DDBJ whole genome shotgun (WGS) entry which is preliminary data.</text>
</comment>
<evidence type="ECO:0000313" key="1">
    <source>
        <dbReference type="EMBL" id="KAL3866671.1"/>
    </source>
</evidence>
<evidence type="ECO:0000313" key="2">
    <source>
        <dbReference type="Proteomes" id="UP001634394"/>
    </source>
</evidence>
<reference evidence="1 2" key="1">
    <citation type="submission" date="2024-11" db="EMBL/GenBank/DDBJ databases">
        <title>Chromosome-level genome assembly of the freshwater bivalve Anodonta woodiana.</title>
        <authorList>
            <person name="Chen X."/>
        </authorList>
    </citation>
    <scope>NUCLEOTIDE SEQUENCE [LARGE SCALE GENOMIC DNA]</scope>
    <source>
        <strain evidence="1">MN2024</strain>
        <tissue evidence="1">Gills</tissue>
    </source>
</reference>
<protein>
    <submittedName>
        <fullName evidence="1">Uncharacterized protein</fullName>
    </submittedName>
</protein>